<evidence type="ECO:0000313" key="1">
    <source>
        <dbReference type="EMBL" id="QHS87093.1"/>
    </source>
</evidence>
<organism evidence="1">
    <name type="scientific">viral metagenome</name>
    <dbReference type="NCBI Taxonomy" id="1070528"/>
    <lineage>
        <taxon>unclassified sequences</taxon>
        <taxon>metagenomes</taxon>
        <taxon>organismal metagenomes</taxon>
    </lineage>
</organism>
<sequence length="111" mass="12709">MPYTRRNAWIWTKPCSCCRQFENDQAKKLDTRAKRAARRAALPRNPPPETIQVTTVPTLTVTTYPTLETIIARMMNGHYGTGYSAPTHDLYGCQLTEGGYNPWSTSRNWEE</sequence>
<proteinExistence type="predicted"/>
<accession>A0A6C0B6J5</accession>
<protein>
    <submittedName>
        <fullName evidence="1">Uncharacterized protein</fullName>
    </submittedName>
</protein>
<reference evidence="1" key="1">
    <citation type="journal article" date="2020" name="Nature">
        <title>Giant virus diversity and host interactions through global metagenomics.</title>
        <authorList>
            <person name="Schulz F."/>
            <person name="Roux S."/>
            <person name="Paez-Espino D."/>
            <person name="Jungbluth S."/>
            <person name="Walsh D.A."/>
            <person name="Denef V.J."/>
            <person name="McMahon K.D."/>
            <person name="Konstantinidis K.T."/>
            <person name="Eloe-Fadrosh E.A."/>
            <person name="Kyrpides N.C."/>
            <person name="Woyke T."/>
        </authorList>
    </citation>
    <scope>NUCLEOTIDE SEQUENCE</scope>
    <source>
        <strain evidence="1">GVMAG-M-3300009684-20</strain>
    </source>
</reference>
<dbReference type="EMBL" id="MN739078">
    <property type="protein sequence ID" value="QHS87093.1"/>
    <property type="molecule type" value="Genomic_DNA"/>
</dbReference>
<name>A0A6C0B6J5_9ZZZZ</name>
<dbReference type="AlphaFoldDB" id="A0A6C0B6J5"/>